<dbReference type="CDD" id="cd01949">
    <property type="entry name" value="GGDEF"/>
    <property type="match status" value="1"/>
</dbReference>
<protein>
    <submittedName>
        <fullName evidence="3">GGDEF family protein</fullName>
    </submittedName>
</protein>
<sequence length="362" mass="41318">MENSPHRANLSPILNRAKVLLLIMSAALIIANLYFLSSTRQLADSYSARQNQATWFLFQLTKEFSELTSITPFAAEDEEYQKRTLLKYELTWSRFDLLLNSKEADTFIKLPGAKSFFEDLFNQYKALEPKLELIDQPVYATDVGSEFSHLYMKMIQYVNTNFRVQSPLYREQRNQAQSLHHTQLVLLILLFICAGLAGYIIHLEAKYHRSLSLTDSLTKVCNRLALFNDLNEHITRQTSFSLFLLDLNGFKQINDQFGHQAGDKALVEIAKRLSSLGLPCYRIGGDEFALLSFRLGEIESTWLDIEACFSQSISVLERKSAHLSTSIGVAKFPSQGKNATDLLAVADKNMYSHKKRDKRYSA</sequence>
<organism evidence="3 4">
    <name type="scientific">Vibrio sinaloensis DSM 21326</name>
    <dbReference type="NCBI Taxonomy" id="945550"/>
    <lineage>
        <taxon>Bacteria</taxon>
        <taxon>Pseudomonadati</taxon>
        <taxon>Pseudomonadota</taxon>
        <taxon>Gammaproteobacteria</taxon>
        <taxon>Vibrionales</taxon>
        <taxon>Vibrionaceae</taxon>
        <taxon>Vibrio</taxon>
        <taxon>Vibrio oreintalis group</taxon>
    </lineage>
</organism>
<keyword evidence="1" id="KW-0812">Transmembrane</keyword>
<evidence type="ECO:0000313" key="4">
    <source>
        <dbReference type="Proteomes" id="UP000006228"/>
    </source>
</evidence>
<keyword evidence="1" id="KW-0472">Membrane</keyword>
<dbReference type="Pfam" id="PF00990">
    <property type="entry name" value="GGDEF"/>
    <property type="match status" value="1"/>
</dbReference>
<dbReference type="OrthoDB" id="5623595at2"/>
<dbReference type="SUPFAM" id="SSF55073">
    <property type="entry name" value="Nucleotide cyclase"/>
    <property type="match status" value="1"/>
</dbReference>
<dbReference type="NCBIfam" id="TIGR00254">
    <property type="entry name" value="GGDEF"/>
    <property type="match status" value="1"/>
</dbReference>
<dbReference type="PANTHER" id="PTHR46663">
    <property type="entry name" value="DIGUANYLATE CYCLASE DGCT-RELATED"/>
    <property type="match status" value="1"/>
</dbReference>
<name>E8M4E8_PHOS4</name>
<evidence type="ECO:0000259" key="2">
    <source>
        <dbReference type="PROSITE" id="PS50887"/>
    </source>
</evidence>
<dbReference type="SMART" id="SM00267">
    <property type="entry name" value="GGDEF"/>
    <property type="match status" value="1"/>
</dbReference>
<keyword evidence="1" id="KW-1133">Transmembrane helix</keyword>
<evidence type="ECO:0000256" key="1">
    <source>
        <dbReference type="SAM" id="Phobius"/>
    </source>
</evidence>
<dbReference type="GeneID" id="95568503"/>
<dbReference type="PROSITE" id="PS50887">
    <property type="entry name" value="GGDEF"/>
    <property type="match status" value="1"/>
</dbReference>
<dbReference type="Gene3D" id="3.30.70.270">
    <property type="match status" value="1"/>
</dbReference>
<accession>E8M4E8</accession>
<proteinExistence type="predicted"/>
<feature type="domain" description="GGDEF" evidence="2">
    <location>
        <begin position="238"/>
        <end position="362"/>
    </location>
</feature>
<dbReference type="InterPro" id="IPR043128">
    <property type="entry name" value="Rev_trsase/Diguanyl_cyclase"/>
</dbReference>
<feature type="transmembrane region" description="Helical" evidence="1">
    <location>
        <begin position="184"/>
        <end position="202"/>
    </location>
</feature>
<gene>
    <name evidence="3" type="ORF">VISI1226_06678</name>
</gene>
<dbReference type="InterPro" id="IPR000160">
    <property type="entry name" value="GGDEF_dom"/>
</dbReference>
<dbReference type="eggNOG" id="COG2199">
    <property type="taxonomic scope" value="Bacteria"/>
</dbReference>
<dbReference type="PANTHER" id="PTHR46663:SF2">
    <property type="entry name" value="GGDEF DOMAIN-CONTAINING PROTEIN"/>
    <property type="match status" value="1"/>
</dbReference>
<dbReference type="AlphaFoldDB" id="E8M4E8"/>
<evidence type="ECO:0000313" key="3">
    <source>
        <dbReference type="EMBL" id="EGA71186.1"/>
    </source>
</evidence>
<reference evidence="3 4" key="1">
    <citation type="journal article" date="2012" name="Int. J. Syst. Evol. Microbiol.">
        <title>Vibrio caribbeanicus sp. nov., isolated from the marine sponge Scleritoderma cyanea.</title>
        <authorList>
            <person name="Hoffmann M."/>
            <person name="Monday S.R."/>
            <person name="Allard M.W."/>
            <person name="Strain E.A."/>
            <person name="Whittaker P."/>
            <person name="Naum M."/>
            <person name="McCarthy P.J."/>
            <person name="Lopez J.V."/>
            <person name="Fischer M."/>
            <person name="Brown E.W."/>
        </authorList>
    </citation>
    <scope>NUCLEOTIDE SEQUENCE [LARGE SCALE GENOMIC DNA]</scope>
    <source>
        <strain evidence="4">DSMZ 21326</strain>
    </source>
</reference>
<dbReference type="EMBL" id="AEVT01000031">
    <property type="protein sequence ID" value="EGA71186.1"/>
    <property type="molecule type" value="Genomic_DNA"/>
</dbReference>
<dbReference type="RefSeq" id="WP_008075139.1">
    <property type="nucleotide sequence ID" value="NZ_AEVT01000031.1"/>
</dbReference>
<comment type="caution">
    <text evidence="3">The sequence shown here is derived from an EMBL/GenBank/DDBJ whole genome shotgun (WGS) entry which is preliminary data.</text>
</comment>
<dbReference type="InterPro" id="IPR029787">
    <property type="entry name" value="Nucleotide_cyclase"/>
</dbReference>
<dbReference type="InterPro" id="IPR052163">
    <property type="entry name" value="DGC-Regulatory_Protein"/>
</dbReference>
<feature type="transmembrane region" description="Helical" evidence="1">
    <location>
        <begin position="20"/>
        <end position="37"/>
    </location>
</feature>
<dbReference type="Proteomes" id="UP000006228">
    <property type="component" value="Unassembled WGS sequence"/>
</dbReference>